<dbReference type="EMBL" id="JASSZA010000008">
    <property type="protein sequence ID" value="KAK2103443.1"/>
    <property type="molecule type" value="Genomic_DNA"/>
</dbReference>
<sequence>MRIVQPGVVTGLGRVELGVEREMIACPATSPFLQGPFPLCFGQIEIFKMEKSQDAMKIEKLKGSLAHLQNHLAEPQILKHPAGPSDLEKNLKTETKYLRDEPREQERLQEVKMRLWEQEVPFLNAAGAGAQEEQARLCEQLQKQQVCCKHQAHPVASALKEPEAAAVATGTGSESGCGETQWALQGAINKLQRDFMDLVKENADLKEEVEKLELRFIQLSGERDMIRKSIKPNDHQRTVAKTQHQKNDVSMLSQAEEGMKVRCTTSAGVMGMGVSMSVGAGTSMAAEHPYLQVKLLELQGPVMKIVIYHEVQPPANEPTPGATAPQEPGAADKDELYEVSLDNDSDSLEPAEGRVHHNPTAQQMAHGFVSCKTTSNTDPWAAVPPRHAFTGLWVKERVNITIS</sequence>
<name>A0ABQ9V236_SAGOE</name>
<evidence type="ECO:0000256" key="2">
    <source>
        <dbReference type="SAM" id="Coils"/>
    </source>
</evidence>
<reference evidence="4 5" key="1">
    <citation type="submission" date="2023-05" db="EMBL/GenBank/DDBJ databases">
        <title>B98-5 Cell Line De Novo Hybrid Assembly: An Optical Mapping Approach.</title>
        <authorList>
            <person name="Kananen K."/>
            <person name="Auerbach J.A."/>
            <person name="Kautto E."/>
            <person name="Blachly J.S."/>
        </authorList>
    </citation>
    <scope>NUCLEOTIDE SEQUENCE [LARGE SCALE GENOMIC DNA]</scope>
    <source>
        <strain evidence="4">B95-8</strain>
        <tissue evidence="4">Cell line</tissue>
    </source>
</reference>
<organism evidence="4 5">
    <name type="scientific">Saguinus oedipus</name>
    <name type="common">Cotton-top tamarin</name>
    <name type="synonym">Oedipomidas oedipus</name>
    <dbReference type="NCBI Taxonomy" id="9490"/>
    <lineage>
        <taxon>Eukaryota</taxon>
        <taxon>Metazoa</taxon>
        <taxon>Chordata</taxon>
        <taxon>Craniata</taxon>
        <taxon>Vertebrata</taxon>
        <taxon>Euteleostomi</taxon>
        <taxon>Mammalia</taxon>
        <taxon>Eutheria</taxon>
        <taxon>Euarchontoglires</taxon>
        <taxon>Primates</taxon>
        <taxon>Haplorrhini</taxon>
        <taxon>Platyrrhini</taxon>
        <taxon>Cebidae</taxon>
        <taxon>Callitrichinae</taxon>
        <taxon>Saguinus</taxon>
    </lineage>
</organism>
<dbReference type="InterPro" id="IPR043976">
    <property type="entry name" value="GOLGA_cons_dom"/>
</dbReference>
<proteinExistence type="predicted"/>
<feature type="coiled-coil region" evidence="2">
    <location>
        <begin position="188"/>
        <end position="222"/>
    </location>
</feature>
<dbReference type="Proteomes" id="UP001266305">
    <property type="component" value="Unassembled WGS sequence"/>
</dbReference>
<keyword evidence="5" id="KW-1185">Reference proteome</keyword>
<protein>
    <recommendedName>
        <fullName evidence="3">Golgin subfamily A conserved domain-containing protein</fullName>
    </recommendedName>
</protein>
<accession>A0ABQ9V236</accession>
<dbReference type="PANTHER" id="PTHR10881">
    <property type="entry name" value="GOLGIN SUBFAMILY A MEMBER-RELATED"/>
    <property type="match status" value="1"/>
</dbReference>
<dbReference type="PANTHER" id="PTHR10881:SF46">
    <property type="entry name" value="GOLGIN SUBFAMILY A MEMBER 2"/>
    <property type="match status" value="1"/>
</dbReference>
<comment type="caution">
    <text evidence="4">The sequence shown here is derived from an EMBL/GenBank/DDBJ whole genome shotgun (WGS) entry which is preliminary data.</text>
</comment>
<dbReference type="Pfam" id="PF15070">
    <property type="entry name" value="GOLGA2L5"/>
    <property type="match status" value="1"/>
</dbReference>
<keyword evidence="1 2" id="KW-0175">Coiled coil</keyword>
<evidence type="ECO:0000259" key="3">
    <source>
        <dbReference type="Pfam" id="PF15070"/>
    </source>
</evidence>
<dbReference type="InterPro" id="IPR024858">
    <property type="entry name" value="GOLGA"/>
</dbReference>
<evidence type="ECO:0000313" key="5">
    <source>
        <dbReference type="Proteomes" id="UP001266305"/>
    </source>
</evidence>
<evidence type="ECO:0000256" key="1">
    <source>
        <dbReference type="ARBA" id="ARBA00023054"/>
    </source>
</evidence>
<gene>
    <name evidence="4" type="ORF">P7K49_017299</name>
</gene>
<evidence type="ECO:0000313" key="4">
    <source>
        <dbReference type="EMBL" id="KAK2103443.1"/>
    </source>
</evidence>
<feature type="domain" description="Golgin subfamily A conserved" evidence="3">
    <location>
        <begin position="119"/>
        <end position="262"/>
    </location>
</feature>